<dbReference type="InterPro" id="IPR050093">
    <property type="entry name" value="ABC_SmlMolc_Importer"/>
</dbReference>
<dbReference type="EC" id="3.6.3.-" evidence="9"/>
<evidence type="ECO:0000313" key="10">
    <source>
        <dbReference type="Proteomes" id="UP000244912"/>
    </source>
</evidence>
<dbReference type="InterPro" id="IPR017871">
    <property type="entry name" value="ABC_transporter-like_CS"/>
</dbReference>
<name>A0A2R8BS50_9RHOB</name>
<keyword evidence="4" id="KW-0547">Nucleotide-binding</keyword>
<dbReference type="PROSITE" id="PS50893">
    <property type="entry name" value="ABC_TRANSPORTER_2"/>
    <property type="match status" value="1"/>
</dbReference>
<keyword evidence="7" id="KW-0472">Membrane</keyword>
<sequence length="231" mass="24554">MLTLEGLTIRQGTFELRADLSIPRGAHVTVIGPSGAGKSTLLSVIGGFFEATSGRILWNDLRIDDLPPGKRPVATIFQDNNLFPHMTTEQNVALGIRPSGRLRGAEPQQVRGALKSVGLDGFGDRKPGALSGGQQSRVALARAMVQDRPLLLLDEPFAALGPALRVEMLDLVTQLARDGGRTLMIVTHDPDDARRVDGQTILVADGQAAPPQPTGPLLDDPPPALRAYLGP</sequence>
<evidence type="ECO:0000256" key="7">
    <source>
        <dbReference type="ARBA" id="ARBA00023136"/>
    </source>
</evidence>
<evidence type="ECO:0000256" key="2">
    <source>
        <dbReference type="ARBA" id="ARBA00022475"/>
    </source>
</evidence>
<reference evidence="9 10" key="1">
    <citation type="submission" date="2018-03" db="EMBL/GenBank/DDBJ databases">
        <authorList>
            <person name="Keele B.F."/>
        </authorList>
    </citation>
    <scope>NUCLEOTIDE SEQUENCE [LARGE SCALE GENOMIC DNA]</scope>
    <source>
        <strain evidence="9 10">CECT 8504</strain>
    </source>
</reference>
<dbReference type="InterPro" id="IPR003593">
    <property type="entry name" value="AAA+_ATPase"/>
</dbReference>
<gene>
    <name evidence="9" type="primary">thiQ</name>
    <name evidence="9" type="ORF">PAA8504_00799</name>
</gene>
<evidence type="ECO:0000259" key="8">
    <source>
        <dbReference type="PROSITE" id="PS50893"/>
    </source>
</evidence>
<dbReference type="Proteomes" id="UP000244912">
    <property type="component" value="Unassembled WGS sequence"/>
</dbReference>
<keyword evidence="10" id="KW-1185">Reference proteome</keyword>
<keyword evidence="5 9" id="KW-0067">ATP-binding</keyword>
<dbReference type="EMBL" id="ONZF01000002">
    <property type="protein sequence ID" value="SPJ22997.1"/>
    <property type="molecule type" value="Genomic_DNA"/>
</dbReference>
<dbReference type="PANTHER" id="PTHR42781">
    <property type="entry name" value="SPERMIDINE/PUTRESCINE IMPORT ATP-BINDING PROTEIN POTA"/>
    <property type="match status" value="1"/>
</dbReference>
<evidence type="ECO:0000256" key="3">
    <source>
        <dbReference type="ARBA" id="ARBA00022519"/>
    </source>
</evidence>
<keyword evidence="6" id="KW-1278">Translocase</keyword>
<dbReference type="OrthoDB" id="9802264at2"/>
<protein>
    <submittedName>
        <fullName evidence="9">Thiamine import ATP-binding protein ThiQ</fullName>
        <ecNumber evidence="9">3.6.3.-</ecNumber>
    </submittedName>
</protein>
<evidence type="ECO:0000256" key="4">
    <source>
        <dbReference type="ARBA" id="ARBA00022741"/>
    </source>
</evidence>
<keyword evidence="1" id="KW-0813">Transport</keyword>
<keyword evidence="2" id="KW-1003">Cell membrane</keyword>
<dbReference type="Gene3D" id="3.40.50.300">
    <property type="entry name" value="P-loop containing nucleotide triphosphate hydrolases"/>
    <property type="match status" value="1"/>
</dbReference>
<dbReference type="InterPro" id="IPR027417">
    <property type="entry name" value="P-loop_NTPase"/>
</dbReference>
<accession>A0A2R8BS50</accession>
<dbReference type="RefSeq" id="WP_108892876.1">
    <property type="nucleotide sequence ID" value="NZ_ONZF01000002.1"/>
</dbReference>
<evidence type="ECO:0000313" key="9">
    <source>
        <dbReference type="EMBL" id="SPJ22997.1"/>
    </source>
</evidence>
<evidence type="ECO:0000256" key="5">
    <source>
        <dbReference type="ARBA" id="ARBA00022840"/>
    </source>
</evidence>
<evidence type="ECO:0000256" key="6">
    <source>
        <dbReference type="ARBA" id="ARBA00022967"/>
    </source>
</evidence>
<proteinExistence type="predicted"/>
<dbReference type="Pfam" id="PF00005">
    <property type="entry name" value="ABC_tran"/>
    <property type="match status" value="1"/>
</dbReference>
<keyword evidence="3" id="KW-0997">Cell inner membrane</keyword>
<keyword evidence="9" id="KW-0378">Hydrolase</keyword>
<dbReference type="SUPFAM" id="SSF52540">
    <property type="entry name" value="P-loop containing nucleoside triphosphate hydrolases"/>
    <property type="match status" value="1"/>
</dbReference>
<evidence type="ECO:0000256" key="1">
    <source>
        <dbReference type="ARBA" id="ARBA00022448"/>
    </source>
</evidence>
<dbReference type="GO" id="GO:0005524">
    <property type="term" value="F:ATP binding"/>
    <property type="evidence" value="ECO:0007669"/>
    <property type="project" value="UniProtKB-KW"/>
</dbReference>
<dbReference type="PROSITE" id="PS00211">
    <property type="entry name" value="ABC_TRANSPORTER_1"/>
    <property type="match status" value="1"/>
</dbReference>
<dbReference type="PANTHER" id="PTHR42781:SF1">
    <property type="entry name" value="THIAMINE IMPORT ATP-BINDING PROTEIN THIQ"/>
    <property type="match status" value="1"/>
</dbReference>
<dbReference type="GO" id="GO:0016887">
    <property type="term" value="F:ATP hydrolysis activity"/>
    <property type="evidence" value="ECO:0007669"/>
    <property type="project" value="InterPro"/>
</dbReference>
<dbReference type="SMART" id="SM00382">
    <property type="entry name" value="AAA"/>
    <property type="match status" value="1"/>
</dbReference>
<dbReference type="AlphaFoldDB" id="A0A2R8BS50"/>
<dbReference type="InterPro" id="IPR003439">
    <property type="entry name" value="ABC_transporter-like_ATP-bd"/>
</dbReference>
<organism evidence="9 10">
    <name type="scientific">Palleronia abyssalis</name>
    <dbReference type="NCBI Taxonomy" id="1501240"/>
    <lineage>
        <taxon>Bacteria</taxon>
        <taxon>Pseudomonadati</taxon>
        <taxon>Pseudomonadota</taxon>
        <taxon>Alphaproteobacteria</taxon>
        <taxon>Rhodobacterales</taxon>
        <taxon>Roseobacteraceae</taxon>
        <taxon>Palleronia</taxon>
    </lineage>
</organism>
<feature type="domain" description="ABC transporter" evidence="8">
    <location>
        <begin position="2"/>
        <end position="230"/>
    </location>
</feature>